<keyword evidence="5" id="KW-1185">Reference proteome</keyword>
<protein>
    <submittedName>
        <fullName evidence="6">RRP15-like protein</fullName>
    </submittedName>
</protein>
<dbReference type="InterPro" id="IPR012459">
    <property type="entry name" value="Rrp15"/>
</dbReference>
<reference evidence="6" key="2">
    <citation type="submission" date="2017-02" db="UniProtKB">
        <authorList>
            <consortium name="WormBaseParasite"/>
        </authorList>
    </citation>
    <scope>IDENTIFICATION</scope>
</reference>
<dbReference type="SUPFAM" id="SSF56796">
    <property type="entry name" value="Dehydroquinate synthase-like"/>
    <property type="match status" value="1"/>
</dbReference>
<dbReference type="AlphaFoldDB" id="A0A0K0CY71"/>
<dbReference type="PANTHER" id="PTHR11496:SF83">
    <property type="entry name" value="HYDROXYACID-OXOACID TRANSHYDROGENASE, MITOCHONDRIAL"/>
    <property type="match status" value="1"/>
</dbReference>
<dbReference type="PANTHER" id="PTHR11496">
    <property type="entry name" value="ALCOHOL DEHYDROGENASE"/>
    <property type="match status" value="1"/>
</dbReference>
<evidence type="ECO:0000259" key="4">
    <source>
        <dbReference type="Pfam" id="PF00465"/>
    </source>
</evidence>
<keyword evidence="1" id="KW-0560">Oxidoreductase</keyword>
<comment type="function">
    <text evidence="2">Catalyzes the cofactor-independent reversible oxidation of gamma-hydroxybutyrate (GHB) to succinic semialdehyde (SSA) coupled to reduction of 2-ketoglutarate (2-KG) to D-2-hydroxyglutarate (D-2-HG). L-3-hydroxybutyrate (L-3-OHB) is also a substrate for HOT when using 2-KG as hydrogen acceptor, resulting in the formation of D-2-HG.</text>
</comment>
<dbReference type="Gene3D" id="3.40.50.1970">
    <property type="match status" value="1"/>
</dbReference>
<dbReference type="InterPro" id="IPR001670">
    <property type="entry name" value="ADH_Fe/GldA"/>
</dbReference>
<feature type="domain" description="Alcohol dehydrogenase iron-type/glycerol dehydrogenase GldA" evidence="4">
    <location>
        <begin position="238"/>
        <end position="350"/>
    </location>
</feature>
<accession>A0A0K0CY71</accession>
<dbReference type="GO" id="GO:0005739">
    <property type="term" value="C:mitochondrion"/>
    <property type="evidence" value="ECO:0007669"/>
    <property type="project" value="TreeGrafter"/>
</dbReference>
<evidence type="ECO:0000313" key="5">
    <source>
        <dbReference type="Proteomes" id="UP000035642"/>
    </source>
</evidence>
<dbReference type="Pfam" id="PF00465">
    <property type="entry name" value="Fe-ADH"/>
    <property type="match status" value="1"/>
</dbReference>
<evidence type="ECO:0000256" key="1">
    <source>
        <dbReference type="ARBA" id="ARBA00023002"/>
    </source>
</evidence>
<evidence type="ECO:0000256" key="3">
    <source>
        <dbReference type="SAM" id="MobiDB-lite"/>
    </source>
</evidence>
<feature type="region of interest" description="Disordered" evidence="3">
    <location>
        <begin position="71"/>
        <end position="95"/>
    </location>
</feature>
<dbReference type="GO" id="GO:0046872">
    <property type="term" value="F:metal ion binding"/>
    <property type="evidence" value="ECO:0007669"/>
    <property type="project" value="InterPro"/>
</dbReference>
<sequence>MPVTSCASASFPFLDFKFLGFILKVHMKATGDVLEICEDSDVDDQDREDSDDVDLVKQKVALPISDTVTFHSEPSKSAKQRKKRRIKKPTKSELSERRKLAEDRKLLGLVKPDVVINKEKERLLKRIATKGVVQLFNSVSERQHVLAEELSKKMTGKERREAEKRLQGSTFRVYSKETEETVKMSGTVSLIILIFFPIWDHIRQVMNVLYPRKVNILQLRCEIVSGTTDYAFEMICSAIRFGKGVTSEIGYDVKNLGARNTLVVTDKNVINTAAFKGVTDSFGSLDVKYTAFDDGLIEPTDEKSNEVILKSEHIKGMMKAVDFALNLGCDSFVAVGGGSVINTTKIVALRRYNNL</sequence>
<dbReference type="WBParaSite" id="ACAC_0000257201-mRNA-1">
    <property type="protein sequence ID" value="ACAC_0000257201-mRNA-1"/>
    <property type="gene ID" value="ACAC_0000257201"/>
</dbReference>
<organism evidence="5 6">
    <name type="scientific">Angiostrongylus cantonensis</name>
    <name type="common">Rat lungworm</name>
    <dbReference type="NCBI Taxonomy" id="6313"/>
    <lineage>
        <taxon>Eukaryota</taxon>
        <taxon>Metazoa</taxon>
        <taxon>Ecdysozoa</taxon>
        <taxon>Nematoda</taxon>
        <taxon>Chromadorea</taxon>
        <taxon>Rhabditida</taxon>
        <taxon>Rhabditina</taxon>
        <taxon>Rhabditomorpha</taxon>
        <taxon>Strongyloidea</taxon>
        <taxon>Metastrongylidae</taxon>
        <taxon>Angiostrongylus</taxon>
    </lineage>
</organism>
<proteinExistence type="predicted"/>
<evidence type="ECO:0000256" key="2">
    <source>
        <dbReference type="ARBA" id="ARBA00024921"/>
    </source>
</evidence>
<dbReference type="GO" id="GO:0004022">
    <property type="term" value="F:alcohol dehydrogenase (NAD+) activity"/>
    <property type="evidence" value="ECO:0007669"/>
    <property type="project" value="TreeGrafter"/>
</dbReference>
<dbReference type="InterPro" id="IPR039697">
    <property type="entry name" value="Alcohol_dehydrogenase_Fe"/>
</dbReference>
<feature type="compositionally biased region" description="Basic residues" evidence="3">
    <location>
        <begin position="78"/>
        <end position="89"/>
    </location>
</feature>
<dbReference type="STRING" id="6313.A0A0K0CY71"/>
<dbReference type="Proteomes" id="UP000035642">
    <property type="component" value="Unassembled WGS sequence"/>
</dbReference>
<reference evidence="5" key="1">
    <citation type="submission" date="2012-09" db="EMBL/GenBank/DDBJ databases">
        <authorList>
            <person name="Martin A.A."/>
        </authorList>
    </citation>
    <scope>NUCLEOTIDE SEQUENCE</scope>
</reference>
<name>A0A0K0CY71_ANGCA</name>
<evidence type="ECO:0000313" key="6">
    <source>
        <dbReference type="WBParaSite" id="ACAC_0000257201-mRNA-1"/>
    </source>
</evidence>
<dbReference type="Pfam" id="PF07890">
    <property type="entry name" value="Rrp15p"/>
    <property type="match status" value="1"/>
</dbReference>
<dbReference type="GO" id="GO:0006364">
    <property type="term" value="P:rRNA processing"/>
    <property type="evidence" value="ECO:0007669"/>
    <property type="project" value="InterPro"/>
</dbReference>